<comment type="caution">
    <text evidence="2">The sequence shown here is derived from an EMBL/GenBank/DDBJ whole genome shotgun (WGS) entry which is preliminary data.</text>
</comment>
<name>A0A0R2M0W4_9LACO</name>
<feature type="chain" id="PRO_5006420337" description="GW domain-containing protein" evidence="1">
    <location>
        <begin position="29"/>
        <end position="391"/>
    </location>
</feature>
<accession>A0A0R2M0W4</accession>
<organism evidence="2 3">
    <name type="scientific">Levilactobacillus paucivorans</name>
    <dbReference type="NCBI Taxonomy" id="616990"/>
    <lineage>
        <taxon>Bacteria</taxon>
        <taxon>Bacillati</taxon>
        <taxon>Bacillota</taxon>
        <taxon>Bacilli</taxon>
        <taxon>Lactobacillales</taxon>
        <taxon>Lactobacillaceae</taxon>
        <taxon>Levilactobacillus</taxon>
    </lineage>
</organism>
<feature type="signal peptide" evidence="1">
    <location>
        <begin position="1"/>
        <end position="28"/>
    </location>
</feature>
<gene>
    <name evidence="2" type="ORF">IV54_GL001624</name>
</gene>
<dbReference type="EMBL" id="JQCA01000043">
    <property type="protein sequence ID" value="KRO04106.1"/>
    <property type="molecule type" value="Genomic_DNA"/>
</dbReference>
<keyword evidence="1" id="KW-0732">Signal</keyword>
<keyword evidence="3" id="KW-1185">Reference proteome</keyword>
<dbReference type="AlphaFoldDB" id="A0A0R2M0W4"/>
<evidence type="ECO:0000256" key="1">
    <source>
        <dbReference type="SAM" id="SignalP"/>
    </source>
</evidence>
<reference evidence="2 3" key="1">
    <citation type="journal article" date="2015" name="Genome Announc.">
        <title>Expanding the biotechnology potential of lactobacilli through comparative genomics of 213 strains and associated genera.</title>
        <authorList>
            <person name="Sun Z."/>
            <person name="Harris H.M."/>
            <person name="McCann A."/>
            <person name="Guo C."/>
            <person name="Argimon S."/>
            <person name="Zhang W."/>
            <person name="Yang X."/>
            <person name="Jeffery I.B."/>
            <person name="Cooney J.C."/>
            <person name="Kagawa T.F."/>
            <person name="Liu W."/>
            <person name="Song Y."/>
            <person name="Salvetti E."/>
            <person name="Wrobel A."/>
            <person name="Rasinkangas P."/>
            <person name="Parkhill J."/>
            <person name="Rea M.C."/>
            <person name="O'Sullivan O."/>
            <person name="Ritari J."/>
            <person name="Douillard F.P."/>
            <person name="Paul Ross R."/>
            <person name="Yang R."/>
            <person name="Briner A.E."/>
            <person name="Felis G.E."/>
            <person name="de Vos W.M."/>
            <person name="Barrangou R."/>
            <person name="Klaenhammer T.R."/>
            <person name="Caufield P.W."/>
            <person name="Cui Y."/>
            <person name="Zhang H."/>
            <person name="O'Toole P.W."/>
        </authorList>
    </citation>
    <scope>NUCLEOTIDE SEQUENCE [LARGE SCALE GENOMIC DNA]</scope>
    <source>
        <strain evidence="2 3">DSM 22467</strain>
    </source>
</reference>
<evidence type="ECO:0000313" key="2">
    <source>
        <dbReference type="EMBL" id="KRO04106.1"/>
    </source>
</evidence>
<dbReference type="PATRIC" id="fig|616990.3.peg.1718"/>
<evidence type="ECO:0000313" key="3">
    <source>
        <dbReference type="Proteomes" id="UP000051906"/>
    </source>
</evidence>
<evidence type="ECO:0008006" key="4">
    <source>
        <dbReference type="Google" id="ProtNLM"/>
    </source>
</evidence>
<proteinExistence type="predicted"/>
<dbReference type="OrthoDB" id="2300155at2"/>
<dbReference type="RefSeq" id="WP_057878155.1">
    <property type="nucleotide sequence ID" value="NZ_JQCA01000043.1"/>
</dbReference>
<sequence length="391" mass="43726">MFNKAIKITAFMALLLGVSLSSPITAHAQSGYKITSTQDVTPEAYHVADNIKSSYSWDKTHTKKMTLLNQLGAVSLYVTQKVTMSHNGQETTYYHVADTYGWDKGYVPTNSLIKGANPTDDEHVYQPEPQSPWTGTATVSVESVTPKAFPKLNKQLGKARYYQTTKKLKIKVPFTPYLGMGVVKVSVSLPAGTVVDAYRYSNQMCINGTTLDQKILNPGYSQGLWAQTDGISYAKAKFFKRVSHPAYLPKSISHGDLYLGGLSAIRHSYSTLTKQSVQITSNGYVEVHQNQPWGRPIEYTGKPKTSVKIKRTRIKGHTRYLYLAKPLTGFKTTTVRYHGKHQYRLAFVNQQKTYTVTIPSDDDKLPMSCYGVMSFGGKTFFTSYGKVFYDD</sequence>
<protein>
    <recommendedName>
        <fullName evidence="4">GW domain-containing protein</fullName>
    </recommendedName>
</protein>
<dbReference type="Proteomes" id="UP000051906">
    <property type="component" value="Unassembled WGS sequence"/>
</dbReference>